<evidence type="ECO:0000313" key="3">
    <source>
        <dbReference type="Proteomes" id="UP001500604"/>
    </source>
</evidence>
<dbReference type="InterPro" id="IPR022761">
    <property type="entry name" value="Fumarate_lyase_N"/>
</dbReference>
<protein>
    <recommendedName>
        <fullName evidence="1">Fumarate lyase N-terminal domain-containing protein</fullName>
    </recommendedName>
</protein>
<keyword evidence="3" id="KW-1185">Reference proteome</keyword>
<dbReference type="SUPFAM" id="SSF48557">
    <property type="entry name" value="L-aspartase-like"/>
    <property type="match status" value="1"/>
</dbReference>
<accession>A0ABP8UW61</accession>
<gene>
    <name evidence="2" type="ORF">GCM10023116_04190</name>
</gene>
<sequence>MSTKKSKKKRKVAPLEIQQGDSAEKVAVNKVGELWGKQTQLSLKYFAIGKHTFENHFIDALVSIKRACAQVNHRFELINNDQLGAIVHACDAVINGEHYDQFPLRVWQTGSGTQTNMNINEVITSLANTYMRANNPKGNANDAERRCLAYKWFCPVSGNPF</sequence>
<dbReference type="RefSeq" id="WP_345193452.1">
    <property type="nucleotide sequence ID" value="NZ_BAABFL010000034.1"/>
</dbReference>
<dbReference type="Proteomes" id="UP001500604">
    <property type="component" value="Unassembled WGS sequence"/>
</dbReference>
<evidence type="ECO:0000259" key="1">
    <source>
        <dbReference type="Pfam" id="PF00206"/>
    </source>
</evidence>
<dbReference type="InterPro" id="IPR024083">
    <property type="entry name" value="Fumarase/histidase_N"/>
</dbReference>
<dbReference type="PANTHER" id="PTHR11444:SF1">
    <property type="entry name" value="FUMARATE HYDRATASE, MITOCHONDRIAL"/>
    <property type="match status" value="1"/>
</dbReference>
<reference evidence="3" key="1">
    <citation type="journal article" date="2019" name="Int. J. Syst. Evol. Microbiol.">
        <title>The Global Catalogue of Microorganisms (GCM) 10K type strain sequencing project: providing services to taxonomists for standard genome sequencing and annotation.</title>
        <authorList>
            <consortium name="The Broad Institute Genomics Platform"/>
            <consortium name="The Broad Institute Genome Sequencing Center for Infectious Disease"/>
            <person name="Wu L."/>
            <person name="Ma J."/>
        </authorList>
    </citation>
    <scope>NUCLEOTIDE SEQUENCE [LARGE SCALE GENOMIC DNA]</scope>
    <source>
        <strain evidence="3">JCM 17805</strain>
    </source>
</reference>
<dbReference type="Pfam" id="PF00206">
    <property type="entry name" value="Lyase_1"/>
    <property type="match status" value="1"/>
</dbReference>
<feature type="domain" description="Fumarate lyase N-terminal" evidence="1">
    <location>
        <begin position="30"/>
        <end position="132"/>
    </location>
</feature>
<dbReference type="EMBL" id="BAABFL010000034">
    <property type="protein sequence ID" value="GAA4648153.1"/>
    <property type="molecule type" value="Genomic_DNA"/>
</dbReference>
<proteinExistence type="predicted"/>
<dbReference type="InterPro" id="IPR005677">
    <property type="entry name" value="Fum_hydII"/>
</dbReference>
<dbReference type="Gene3D" id="1.10.275.10">
    <property type="entry name" value="Fumarase/aspartase (N-terminal domain)"/>
    <property type="match status" value="1"/>
</dbReference>
<dbReference type="PANTHER" id="PTHR11444">
    <property type="entry name" value="ASPARTATEAMMONIA/ARGININOSUCCINATE/ADENYLOSUCCINATE LYASE"/>
    <property type="match status" value="1"/>
</dbReference>
<name>A0ABP8UW61_9GAMM</name>
<comment type="caution">
    <text evidence="2">The sequence shown here is derived from an EMBL/GenBank/DDBJ whole genome shotgun (WGS) entry which is preliminary data.</text>
</comment>
<organism evidence="2 3">
    <name type="scientific">Kistimonas scapharcae</name>
    <dbReference type="NCBI Taxonomy" id="1036133"/>
    <lineage>
        <taxon>Bacteria</taxon>
        <taxon>Pseudomonadati</taxon>
        <taxon>Pseudomonadota</taxon>
        <taxon>Gammaproteobacteria</taxon>
        <taxon>Oceanospirillales</taxon>
        <taxon>Endozoicomonadaceae</taxon>
        <taxon>Kistimonas</taxon>
    </lineage>
</organism>
<evidence type="ECO:0000313" key="2">
    <source>
        <dbReference type="EMBL" id="GAA4648153.1"/>
    </source>
</evidence>
<dbReference type="InterPro" id="IPR008948">
    <property type="entry name" value="L-Aspartase-like"/>
</dbReference>